<dbReference type="Proteomes" id="UP001465976">
    <property type="component" value="Unassembled WGS sequence"/>
</dbReference>
<feature type="domain" description="F-box" evidence="2">
    <location>
        <begin position="94"/>
        <end position="148"/>
    </location>
</feature>
<reference evidence="3 4" key="1">
    <citation type="submission" date="2024-02" db="EMBL/GenBank/DDBJ databases">
        <title>A draft genome for the cacao thread blight pathogen Marasmius crinis-equi.</title>
        <authorList>
            <person name="Cohen S.P."/>
            <person name="Baruah I.K."/>
            <person name="Amoako-Attah I."/>
            <person name="Bukari Y."/>
            <person name="Meinhardt L.W."/>
            <person name="Bailey B.A."/>
        </authorList>
    </citation>
    <scope>NUCLEOTIDE SEQUENCE [LARGE SCALE GENOMIC DNA]</scope>
    <source>
        <strain evidence="3 4">GH-76</strain>
    </source>
</reference>
<comment type="caution">
    <text evidence="3">The sequence shown here is derived from an EMBL/GenBank/DDBJ whole genome shotgun (WGS) entry which is preliminary data.</text>
</comment>
<organism evidence="3 4">
    <name type="scientific">Marasmius crinis-equi</name>
    <dbReference type="NCBI Taxonomy" id="585013"/>
    <lineage>
        <taxon>Eukaryota</taxon>
        <taxon>Fungi</taxon>
        <taxon>Dikarya</taxon>
        <taxon>Basidiomycota</taxon>
        <taxon>Agaricomycotina</taxon>
        <taxon>Agaricomycetes</taxon>
        <taxon>Agaricomycetidae</taxon>
        <taxon>Agaricales</taxon>
        <taxon>Marasmiineae</taxon>
        <taxon>Marasmiaceae</taxon>
        <taxon>Marasmius</taxon>
    </lineage>
</organism>
<evidence type="ECO:0000313" key="4">
    <source>
        <dbReference type="Proteomes" id="UP001465976"/>
    </source>
</evidence>
<protein>
    <recommendedName>
        <fullName evidence="2">F-box domain-containing protein</fullName>
    </recommendedName>
</protein>
<keyword evidence="4" id="KW-1185">Reference proteome</keyword>
<dbReference type="InterPro" id="IPR036047">
    <property type="entry name" value="F-box-like_dom_sf"/>
</dbReference>
<evidence type="ECO:0000256" key="1">
    <source>
        <dbReference type="SAM" id="MobiDB-lite"/>
    </source>
</evidence>
<sequence>MLCRNHARCFNAAVIKLKHAHLVVVEFEEITYLGIAEVFTGARLSLFLVRKPSADDQEDAEREHHGGEAISTDSGESPLNLAVLEPEPRNNCPISQLPPELLILILDECINSQDAILFQKPLCFAFSQVCHDWRGLALNTPTLWTKPDSQLGAGDAAKGKRG</sequence>
<dbReference type="SUPFAM" id="SSF81383">
    <property type="entry name" value="F-box domain"/>
    <property type="match status" value="1"/>
</dbReference>
<dbReference type="Gene3D" id="1.20.1280.50">
    <property type="match status" value="1"/>
</dbReference>
<accession>A0ABR3FKN1</accession>
<proteinExistence type="predicted"/>
<name>A0ABR3FKN1_9AGAR</name>
<dbReference type="Pfam" id="PF12937">
    <property type="entry name" value="F-box-like"/>
    <property type="match status" value="1"/>
</dbReference>
<evidence type="ECO:0000259" key="2">
    <source>
        <dbReference type="Pfam" id="PF12937"/>
    </source>
</evidence>
<dbReference type="EMBL" id="JBAHYK010000266">
    <property type="protein sequence ID" value="KAL0575875.1"/>
    <property type="molecule type" value="Genomic_DNA"/>
</dbReference>
<evidence type="ECO:0000313" key="3">
    <source>
        <dbReference type="EMBL" id="KAL0575875.1"/>
    </source>
</evidence>
<gene>
    <name evidence="3" type="ORF">V5O48_006097</name>
</gene>
<dbReference type="InterPro" id="IPR001810">
    <property type="entry name" value="F-box_dom"/>
</dbReference>
<feature type="region of interest" description="Disordered" evidence="1">
    <location>
        <begin position="57"/>
        <end position="76"/>
    </location>
</feature>